<name>A0A5E8C414_9ASCO</name>
<dbReference type="Gene3D" id="1.10.230.10">
    <property type="entry name" value="Cytochrome P450-Terp, domain 2"/>
    <property type="match status" value="1"/>
</dbReference>
<feature type="active site" evidence="3">
    <location>
        <position position="306"/>
    </location>
</feature>
<keyword evidence="2 4" id="KW-0808">Transferase</keyword>
<evidence type="ECO:0000256" key="1">
    <source>
        <dbReference type="ARBA" id="ARBA00010566"/>
    </source>
</evidence>
<dbReference type="GeneID" id="43583955"/>
<dbReference type="InterPro" id="IPR010109">
    <property type="entry name" value="Citrate_synthase_euk"/>
</dbReference>
<reference evidence="5 6" key="1">
    <citation type="submission" date="2019-09" db="EMBL/GenBank/DDBJ databases">
        <authorList>
            <person name="Brejova B."/>
        </authorList>
    </citation>
    <scope>NUCLEOTIDE SEQUENCE [LARGE SCALE GENOMIC DNA]</scope>
</reference>
<dbReference type="SUPFAM" id="SSF48256">
    <property type="entry name" value="Citrate synthase"/>
    <property type="match status" value="1"/>
</dbReference>
<proteinExistence type="inferred from homology"/>
<organism evidence="5 6">
    <name type="scientific">Magnusiomyces paraingens</name>
    <dbReference type="NCBI Taxonomy" id="2606893"/>
    <lineage>
        <taxon>Eukaryota</taxon>
        <taxon>Fungi</taxon>
        <taxon>Dikarya</taxon>
        <taxon>Ascomycota</taxon>
        <taxon>Saccharomycotina</taxon>
        <taxon>Dipodascomycetes</taxon>
        <taxon>Dipodascales</taxon>
        <taxon>Dipodascaceae</taxon>
        <taxon>Magnusiomyces</taxon>
    </lineage>
</organism>
<dbReference type="NCBIfam" id="NF007128">
    <property type="entry name" value="PRK09569.1"/>
    <property type="match status" value="1"/>
</dbReference>
<dbReference type="PANTHER" id="PTHR11739">
    <property type="entry name" value="CITRATE SYNTHASE"/>
    <property type="match status" value="1"/>
</dbReference>
<dbReference type="GO" id="GO:0046912">
    <property type="term" value="F:acyltransferase activity, acyl groups converted into alkyl on transfer"/>
    <property type="evidence" value="ECO:0007669"/>
    <property type="project" value="InterPro"/>
</dbReference>
<evidence type="ECO:0000256" key="3">
    <source>
        <dbReference type="PIRSR" id="PIRSR610109-1"/>
    </source>
</evidence>
<accession>A0A5E8C414</accession>
<dbReference type="Proteomes" id="UP000398389">
    <property type="component" value="Unassembled WGS sequence"/>
</dbReference>
<dbReference type="InterPro" id="IPR016143">
    <property type="entry name" value="Citrate_synth-like_sm_a-sub"/>
</dbReference>
<feature type="active site" evidence="3">
    <location>
        <position position="407"/>
    </location>
</feature>
<dbReference type="Gene3D" id="1.10.580.10">
    <property type="entry name" value="Citrate Synthase, domain 1"/>
    <property type="match status" value="1"/>
</dbReference>
<dbReference type="PROSITE" id="PS00480">
    <property type="entry name" value="CITRATE_SYNTHASE"/>
    <property type="match status" value="1"/>
</dbReference>
<dbReference type="EMBL" id="CABVLU010000004">
    <property type="protein sequence ID" value="VVT56538.1"/>
    <property type="molecule type" value="Genomic_DNA"/>
</dbReference>
<evidence type="ECO:0000256" key="4">
    <source>
        <dbReference type="RuleBase" id="RU000441"/>
    </source>
</evidence>
<dbReference type="GO" id="GO:0006101">
    <property type="term" value="P:citrate metabolic process"/>
    <property type="evidence" value="ECO:0007669"/>
    <property type="project" value="InterPro"/>
</dbReference>
<gene>
    <name evidence="5" type="ORF">SAPINGB_P005140</name>
</gene>
<dbReference type="InterPro" id="IPR002020">
    <property type="entry name" value="Citrate_synthase"/>
</dbReference>
<dbReference type="OrthoDB" id="8017587at2759"/>
<dbReference type="RefSeq" id="XP_031855746.1">
    <property type="nucleotide sequence ID" value="XM_031999855.1"/>
</dbReference>
<evidence type="ECO:0000313" key="6">
    <source>
        <dbReference type="Proteomes" id="UP000398389"/>
    </source>
</evidence>
<dbReference type="GO" id="GO:0005975">
    <property type="term" value="P:carbohydrate metabolic process"/>
    <property type="evidence" value="ECO:0007669"/>
    <property type="project" value="TreeGrafter"/>
</dbReference>
<dbReference type="AlphaFoldDB" id="A0A5E8C414"/>
<evidence type="ECO:0000313" key="5">
    <source>
        <dbReference type="EMBL" id="VVT56538.1"/>
    </source>
</evidence>
<dbReference type="Pfam" id="PF00285">
    <property type="entry name" value="Citrate_synt"/>
    <property type="match status" value="1"/>
</dbReference>
<dbReference type="InterPro" id="IPR036969">
    <property type="entry name" value="Citrate_synthase_sf"/>
</dbReference>
<feature type="active site" evidence="3">
    <location>
        <position position="352"/>
    </location>
</feature>
<dbReference type="GO" id="GO:0006099">
    <property type="term" value="P:tricarboxylic acid cycle"/>
    <property type="evidence" value="ECO:0007669"/>
    <property type="project" value="InterPro"/>
</dbReference>
<dbReference type="NCBIfam" id="TIGR01793">
    <property type="entry name" value="cit_synth_euk"/>
    <property type="match status" value="1"/>
</dbReference>
<dbReference type="PRINTS" id="PR00143">
    <property type="entry name" value="CITRTSNTHASE"/>
</dbReference>
<dbReference type="PANTHER" id="PTHR11739:SF8">
    <property type="entry name" value="CITRATE SYNTHASE, MITOCHONDRIAL"/>
    <property type="match status" value="1"/>
</dbReference>
<protein>
    <recommendedName>
        <fullName evidence="4">Citrate synthase</fullName>
    </recommendedName>
</protein>
<dbReference type="FunFam" id="1.10.580.10:FF:000001">
    <property type="entry name" value="Citrate synthase"/>
    <property type="match status" value="1"/>
</dbReference>
<dbReference type="FunFam" id="1.10.230.10:FF:000001">
    <property type="entry name" value="Citrate synthase"/>
    <property type="match status" value="1"/>
</dbReference>
<comment type="similarity">
    <text evidence="1 4">Belongs to the citrate synthase family.</text>
</comment>
<keyword evidence="6" id="KW-1185">Reference proteome</keyword>
<sequence length="470" mass="52128">MASLIRNTFIRPSTLKMAAGRSASAIAARAYSTKEPTLKERFAELLPEKIEQIKKLRKEHGNTVIGEVLLDQVYGGMRGIKALVWEGSVLDPEEGIRFRGRTIPDIQKELPKAPGGEEPLVEGLFWLLLTGEVPTESQVRALSAEFAARSELPNHVKDLIDRCPATLHPMAQFTIAVAALESESSFAKAYEKGVPKKDYWVYTYEDSIDLLAKLPNIAARIYRNVFKDGKLGSIDASVDYSKNFASLLGFGENKEFIELLRLYLTIHTDHEGGNVSAHTTHLVASALSSPFLSLSAGLNGLAGPLHGRANQEVLEWLLEFKKEVGSDITPEAIEKYLWKTLNAGRVVPGYGHAVLRKTDPRYTAQREFALKHMPDYDLFKLVSTIYEVAPKVLTKHGKTKNPWPNVDSHSGVLLQYYGLTEESYYTVLFGVSRAFGVLPQVIIDRAVGAPIERPKSFSTEKYAELVGAKL</sequence>
<dbReference type="GO" id="GO:0005759">
    <property type="term" value="C:mitochondrial matrix"/>
    <property type="evidence" value="ECO:0007669"/>
    <property type="project" value="TreeGrafter"/>
</dbReference>
<dbReference type="InterPro" id="IPR019810">
    <property type="entry name" value="Citrate_synthase_AS"/>
</dbReference>
<dbReference type="InterPro" id="IPR016142">
    <property type="entry name" value="Citrate_synth-like_lrg_a-sub"/>
</dbReference>
<evidence type="ECO:0000256" key="2">
    <source>
        <dbReference type="ARBA" id="ARBA00022679"/>
    </source>
</evidence>